<dbReference type="GO" id="GO:0016787">
    <property type="term" value="F:hydrolase activity"/>
    <property type="evidence" value="ECO:0007669"/>
    <property type="project" value="UniProtKB-KW"/>
</dbReference>
<dbReference type="PRINTS" id="PR00111">
    <property type="entry name" value="ABHYDROLASE"/>
</dbReference>
<feature type="domain" description="AB hydrolase-1" evidence="2">
    <location>
        <begin position="27"/>
        <end position="272"/>
    </location>
</feature>
<name>A0A365KI25_9BACL</name>
<keyword evidence="4" id="KW-1185">Reference proteome</keyword>
<organism evidence="3 4">
    <name type="scientific">Planococcus halotolerans</name>
    <dbReference type="NCBI Taxonomy" id="2233542"/>
    <lineage>
        <taxon>Bacteria</taxon>
        <taxon>Bacillati</taxon>
        <taxon>Bacillota</taxon>
        <taxon>Bacilli</taxon>
        <taxon>Bacillales</taxon>
        <taxon>Caryophanaceae</taxon>
        <taxon>Planococcus</taxon>
    </lineage>
</organism>
<evidence type="ECO:0000259" key="2">
    <source>
        <dbReference type="Pfam" id="PF00561"/>
    </source>
</evidence>
<protein>
    <submittedName>
        <fullName evidence="3">Alpha/beta hydrolase</fullName>
    </submittedName>
</protein>
<dbReference type="Proteomes" id="UP000251002">
    <property type="component" value="Unassembled WGS sequence"/>
</dbReference>
<dbReference type="PANTHER" id="PTHR43329">
    <property type="entry name" value="EPOXIDE HYDROLASE"/>
    <property type="match status" value="1"/>
</dbReference>
<reference evidence="3 4" key="1">
    <citation type="submission" date="2018-06" db="EMBL/GenBank/DDBJ databases">
        <title>The draft genome sequences of strains SCU63 and S1.</title>
        <authorList>
            <person name="Gan L."/>
        </authorList>
    </citation>
    <scope>NUCLEOTIDE SEQUENCE [LARGE SCALE GENOMIC DNA]</scope>
    <source>
        <strain evidence="3 4">SCU63</strain>
    </source>
</reference>
<proteinExistence type="predicted"/>
<dbReference type="Pfam" id="PF00561">
    <property type="entry name" value="Abhydrolase_1"/>
    <property type="match status" value="1"/>
</dbReference>
<dbReference type="InterPro" id="IPR029058">
    <property type="entry name" value="AB_hydrolase_fold"/>
</dbReference>
<dbReference type="AlphaFoldDB" id="A0A365KI25"/>
<dbReference type="PRINTS" id="PR00412">
    <property type="entry name" value="EPOXHYDRLASE"/>
</dbReference>
<dbReference type="InterPro" id="IPR000073">
    <property type="entry name" value="AB_hydrolase_1"/>
</dbReference>
<gene>
    <name evidence="3" type="ORF">DP120_18135</name>
</gene>
<comment type="caution">
    <text evidence="3">The sequence shown here is derived from an EMBL/GenBank/DDBJ whole genome shotgun (WGS) entry which is preliminary data.</text>
</comment>
<evidence type="ECO:0000256" key="1">
    <source>
        <dbReference type="ARBA" id="ARBA00022801"/>
    </source>
</evidence>
<dbReference type="EMBL" id="QLZR01000013">
    <property type="protein sequence ID" value="RAZ72779.1"/>
    <property type="molecule type" value="Genomic_DNA"/>
</dbReference>
<dbReference type="SUPFAM" id="SSF53474">
    <property type="entry name" value="alpha/beta-Hydrolases"/>
    <property type="match status" value="1"/>
</dbReference>
<dbReference type="Gene3D" id="3.40.50.1820">
    <property type="entry name" value="alpha/beta hydrolase"/>
    <property type="match status" value="1"/>
</dbReference>
<sequence length="292" mass="33066">MENLSFQSVETNGVTLHTAMAGPEDGPLVILLHGFPEFWYGWKHQINALAGQGYRVMAPDQRGYNWSSKPPGAENYTLNDLRDDIAGLIEQSGKEKAFVVGHDWGGAVAWQLAATKPELVEKMIAINIPHPQAMPKVMMRNPLQWIRSSYMLYFQVPKLPEAMMAAEDFSFMKQAMTNTSRKNAFSKEDFEQYGEAWAQPGAMTGMLNWYRALPKGSFRQTPKRKIDVPVRILWGVGDQSLSKQLAKESLNFCVEAELVLIGQATHWVHHEQPVILNRLIMEFLEAEKTETL</sequence>
<dbReference type="InterPro" id="IPR000639">
    <property type="entry name" value="Epox_hydrolase-like"/>
</dbReference>
<evidence type="ECO:0000313" key="4">
    <source>
        <dbReference type="Proteomes" id="UP000251002"/>
    </source>
</evidence>
<accession>A0A365KI25</accession>
<keyword evidence="1 3" id="KW-0378">Hydrolase</keyword>
<evidence type="ECO:0000313" key="3">
    <source>
        <dbReference type="EMBL" id="RAZ72779.1"/>
    </source>
</evidence>
<dbReference type="RefSeq" id="WP_112225078.1">
    <property type="nucleotide sequence ID" value="NZ_CP196859.1"/>
</dbReference>